<evidence type="ECO:0000256" key="3">
    <source>
        <dbReference type="ARBA" id="ARBA00022833"/>
    </source>
</evidence>
<name>A0A6N7Q2E1_9BACT</name>
<feature type="region of interest" description="Disordered" evidence="5">
    <location>
        <begin position="1"/>
        <end position="40"/>
    </location>
</feature>
<keyword evidence="8" id="KW-1185">Reference proteome</keyword>
<protein>
    <submittedName>
        <fullName evidence="7">TraR/DksA family transcriptional regulator</fullName>
    </submittedName>
</protein>
<dbReference type="RefSeq" id="WP_153824155.1">
    <property type="nucleotide sequence ID" value="NZ_WJIE01000017.1"/>
</dbReference>
<dbReference type="OrthoDB" id="9803742at2"/>
<keyword evidence="2" id="KW-0863">Zinc-finger</keyword>
<feature type="compositionally biased region" description="Low complexity" evidence="5">
    <location>
        <begin position="13"/>
        <end position="27"/>
    </location>
</feature>
<feature type="region of interest" description="Disordered" evidence="5">
    <location>
        <begin position="61"/>
        <end position="80"/>
    </location>
</feature>
<feature type="domain" description="Zinc finger DksA/TraR C4-type" evidence="6">
    <location>
        <begin position="116"/>
        <end position="144"/>
    </location>
</feature>
<dbReference type="SUPFAM" id="SSF57716">
    <property type="entry name" value="Glucocorticoid receptor-like (DNA-binding domain)"/>
    <property type="match status" value="1"/>
</dbReference>
<dbReference type="InterPro" id="IPR000962">
    <property type="entry name" value="Znf_DskA_TraR"/>
</dbReference>
<evidence type="ECO:0000256" key="5">
    <source>
        <dbReference type="SAM" id="MobiDB-lite"/>
    </source>
</evidence>
<evidence type="ECO:0000256" key="4">
    <source>
        <dbReference type="PROSITE-ProRule" id="PRU00510"/>
    </source>
</evidence>
<comment type="caution">
    <text evidence="7">The sequence shown here is derived from an EMBL/GenBank/DDBJ whole genome shotgun (WGS) entry which is preliminary data.</text>
</comment>
<evidence type="ECO:0000313" key="8">
    <source>
        <dbReference type="Proteomes" id="UP000440224"/>
    </source>
</evidence>
<dbReference type="InterPro" id="IPR037187">
    <property type="entry name" value="DnaK_N"/>
</dbReference>
<dbReference type="PROSITE" id="PS01102">
    <property type="entry name" value="ZF_DKSA_1"/>
    <property type="match status" value="1"/>
</dbReference>
<dbReference type="Gene3D" id="1.20.120.910">
    <property type="entry name" value="DksA, coiled-coil domain"/>
    <property type="match status" value="1"/>
</dbReference>
<feature type="compositionally biased region" description="Basic and acidic residues" evidence="5">
    <location>
        <begin position="64"/>
        <end position="77"/>
    </location>
</feature>
<reference evidence="7 8" key="1">
    <citation type="submission" date="2019-10" db="EMBL/GenBank/DDBJ databases">
        <title>A soil myxobacterium in the family Polyangiaceae.</title>
        <authorList>
            <person name="Li Y."/>
            <person name="Wang J."/>
        </authorList>
    </citation>
    <scope>NUCLEOTIDE SEQUENCE [LARGE SCALE GENOMIC DNA]</scope>
    <source>
        <strain evidence="7 8">DSM 14734</strain>
    </source>
</reference>
<dbReference type="PROSITE" id="PS51128">
    <property type="entry name" value="ZF_DKSA_2"/>
    <property type="match status" value="1"/>
</dbReference>
<dbReference type="InterPro" id="IPR020458">
    <property type="entry name" value="Znf_DskA_TraR_CS"/>
</dbReference>
<feature type="zinc finger region" description="dksA C4-type" evidence="4">
    <location>
        <begin position="121"/>
        <end position="145"/>
    </location>
</feature>
<gene>
    <name evidence="7" type="ORF">GF068_36385</name>
</gene>
<sequence length="159" mass="17677">MDARKGVGIGSIAPRGPGARPATRAGALNPESIDEEPELTLEQREELRTLLETRRAELLASIETRQEQERDTGREVGDEMDEANIEGATAMASRLLERDVQLLSEIDRALAKFSDGTYGSCEGTGEPIGFPRLRSRPWARFSVEYQEQLEREARTRGGF</sequence>
<dbReference type="SUPFAM" id="SSF109635">
    <property type="entry name" value="DnaK suppressor protein DksA, alpha-hairpin domain"/>
    <property type="match status" value="1"/>
</dbReference>
<evidence type="ECO:0000256" key="1">
    <source>
        <dbReference type="ARBA" id="ARBA00022723"/>
    </source>
</evidence>
<organism evidence="7 8">
    <name type="scientific">Polyangium spumosum</name>
    <dbReference type="NCBI Taxonomy" id="889282"/>
    <lineage>
        <taxon>Bacteria</taxon>
        <taxon>Pseudomonadati</taxon>
        <taxon>Myxococcota</taxon>
        <taxon>Polyangia</taxon>
        <taxon>Polyangiales</taxon>
        <taxon>Polyangiaceae</taxon>
        <taxon>Polyangium</taxon>
    </lineage>
</organism>
<dbReference type="AlphaFoldDB" id="A0A6N7Q2E1"/>
<keyword evidence="1" id="KW-0479">Metal-binding</keyword>
<proteinExistence type="predicted"/>
<keyword evidence="3" id="KW-0862">Zinc</keyword>
<dbReference type="Proteomes" id="UP000440224">
    <property type="component" value="Unassembled WGS sequence"/>
</dbReference>
<evidence type="ECO:0000313" key="7">
    <source>
        <dbReference type="EMBL" id="MRG97366.1"/>
    </source>
</evidence>
<dbReference type="GO" id="GO:0008270">
    <property type="term" value="F:zinc ion binding"/>
    <property type="evidence" value="ECO:0007669"/>
    <property type="project" value="UniProtKB-KW"/>
</dbReference>
<dbReference type="Pfam" id="PF01258">
    <property type="entry name" value="zf-dskA_traR"/>
    <property type="match status" value="1"/>
</dbReference>
<evidence type="ECO:0000256" key="2">
    <source>
        <dbReference type="ARBA" id="ARBA00022771"/>
    </source>
</evidence>
<dbReference type="EMBL" id="WJIE01000017">
    <property type="protein sequence ID" value="MRG97366.1"/>
    <property type="molecule type" value="Genomic_DNA"/>
</dbReference>
<dbReference type="PANTHER" id="PTHR33823">
    <property type="entry name" value="RNA POLYMERASE-BINDING TRANSCRIPTION FACTOR DKSA-RELATED"/>
    <property type="match status" value="1"/>
</dbReference>
<dbReference type="PANTHER" id="PTHR33823:SF4">
    <property type="entry name" value="GENERAL STRESS PROTEIN 16O"/>
    <property type="match status" value="1"/>
</dbReference>
<accession>A0A6N7Q2E1</accession>
<evidence type="ECO:0000259" key="6">
    <source>
        <dbReference type="Pfam" id="PF01258"/>
    </source>
</evidence>